<keyword evidence="2" id="KW-1185">Reference proteome</keyword>
<organism evidence="2 3">
    <name type="scientific">Odocoileus virginianus</name>
    <name type="common">White-tailed deer</name>
    <dbReference type="NCBI Taxonomy" id="9874"/>
    <lineage>
        <taxon>Eukaryota</taxon>
        <taxon>Metazoa</taxon>
        <taxon>Chordata</taxon>
        <taxon>Craniata</taxon>
        <taxon>Vertebrata</taxon>
        <taxon>Euteleostomi</taxon>
        <taxon>Mammalia</taxon>
        <taxon>Eutheria</taxon>
        <taxon>Laurasiatheria</taxon>
        <taxon>Artiodactyla</taxon>
        <taxon>Ruminantia</taxon>
        <taxon>Pecora</taxon>
        <taxon>Cervidae</taxon>
        <taxon>Odocoileinae</taxon>
        <taxon>Odocoileus</taxon>
    </lineage>
</organism>
<feature type="region of interest" description="Disordered" evidence="1">
    <location>
        <begin position="66"/>
        <end position="153"/>
    </location>
</feature>
<name>A0ABM4HS58_ODOVR</name>
<reference evidence="3" key="1">
    <citation type="submission" date="2025-08" db="UniProtKB">
        <authorList>
            <consortium name="RefSeq"/>
        </authorList>
    </citation>
    <scope>IDENTIFICATION</scope>
    <source>
        <tissue evidence="3">Tongue muscle</tissue>
    </source>
</reference>
<protein>
    <submittedName>
        <fullName evidence="3">Ras-related protein Rap-2c isoform X1</fullName>
    </submittedName>
</protein>
<sequence>MRKLIIHRPNLFQQRALPQISGGTRASWSQSWRLRGTDYTSPRRRRNSTALSFGYCRTTPAGAVAQRPARATVTGAEPTGPGRLGGASRKRGPWVPLCEGRRRGAGQPPAAGSLDACPPAGAPVGPAASPPHFPSGGASRLPPPSSGLLRARPFPTPPAWASVPIGRALPSHPHPPRHFALSPPPPLTSSSSPVGPWAPLHSPPGFADFRPPSASPSRAAASGVLFFPLFGRSW</sequence>
<dbReference type="GeneID" id="110123890"/>
<feature type="region of interest" description="Disordered" evidence="1">
    <location>
        <begin position="171"/>
        <end position="199"/>
    </location>
</feature>
<accession>A0ABM4HS58</accession>
<feature type="compositionally biased region" description="Low complexity" evidence="1">
    <location>
        <begin position="116"/>
        <end position="127"/>
    </location>
</feature>
<evidence type="ECO:0000313" key="2">
    <source>
        <dbReference type="Proteomes" id="UP001652640"/>
    </source>
</evidence>
<dbReference type="RefSeq" id="XP_070318408.1">
    <property type="nucleotide sequence ID" value="XM_070462307.1"/>
</dbReference>
<proteinExistence type="predicted"/>
<dbReference type="Proteomes" id="UP001652640">
    <property type="component" value="Unplaced"/>
</dbReference>
<evidence type="ECO:0000256" key="1">
    <source>
        <dbReference type="SAM" id="MobiDB-lite"/>
    </source>
</evidence>
<evidence type="ECO:0000313" key="3">
    <source>
        <dbReference type="RefSeq" id="XP_070318408.1"/>
    </source>
</evidence>
<gene>
    <name evidence="3" type="primary">RAP2C</name>
</gene>